<evidence type="ECO:0000256" key="3">
    <source>
        <dbReference type="ARBA" id="ARBA00022552"/>
    </source>
</evidence>
<name>A0A8J2VU20_9NEOP</name>
<dbReference type="GO" id="GO:0000176">
    <property type="term" value="C:nuclear exosome (RNase complex)"/>
    <property type="evidence" value="ECO:0007669"/>
    <property type="project" value="TreeGrafter"/>
</dbReference>
<evidence type="ECO:0000313" key="8">
    <source>
        <dbReference type="Proteomes" id="UP000789524"/>
    </source>
</evidence>
<dbReference type="GO" id="GO:0071028">
    <property type="term" value="P:nuclear mRNA surveillance"/>
    <property type="evidence" value="ECO:0007669"/>
    <property type="project" value="TreeGrafter"/>
</dbReference>
<sequence length="220" mass="24102">MGQKDDIYQNFQLRPMKCELNFLSRSDGSAILSQGETVVTVSVNGPLDIKTTSQSIEKATLEILFSSKGGKPSVADRFKENVIRQTCETAILGCLYPRTGITITIQELEDYGGLLSCAINCACLALLNSGISLHHVVAAVSCIVDETGNIVLEPEYQQVQSAATKLYFVFDSRDKNLVTGFTEGAVGEDMYLEALEKCRAASDLVFNFYRDVVTKYSNVI</sequence>
<feature type="domain" description="Exoribonuclease phosphorolytic" evidence="6">
    <location>
        <begin position="12"/>
        <end position="131"/>
    </location>
</feature>
<dbReference type="AlphaFoldDB" id="A0A8J2VU20"/>
<dbReference type="CDD" id="cd11372">
    <property type="entry name" value="RNase_PH_RRP46"/>
    <property type="match status" value="1"/>
</dbReference>
<keyword evidence="3" id="KW-0698">rRNA processing</keyword>
<proteinExistence type="inferred from homology"/>
<dbReference type="OrthoDB" id="27298at2759"/>
<gene>
    <name evidence="7" type="ORF">DCHRY22_LOCUS6505</name>
</gene>
<keyword evidence="8" id="KW-1185">Reference proteome</keyword>
<dbReference type="InterPro" id="IPR036345">
    <property type="entry name" value="ExoRNase_PH_dom2_sf"/>
</dbReference>
<dbReference type="GO" id="GO:0000177">
    <property type="term" value="C:cytoplasmic exosome (RNase complex)"/>
    <property type="evidence" value="ECO:0007669"/>
    <property type="project" value="TreeGrafter"/>
</dbReference>
<evidence type="ECO:0000256" key="4">
    <source>
        <dbReference type="ARBA" id="ARBA00022835"/>
    </source>
</evidence>
<reference evidence="7" key="1">
    <citation type="submission" date="2021-09" db="EMBL/GenBank/DDBJ databases">
        <authorList>
            <person name="Martin H S."/>
        </authorList>
    </citation>
    <scope>NUCLEOTIDE SEQUENCE</scope>
</reference>
<evidence type="ECO:0000256" key="1">
    <source>
        <dbReference type="ARBA" id="ARBA00004123"/>
    </source>
</evidence>
<keyword evidence="5" id="KW-0539">Nucleus</keyword>
<dbReference type="PANTHER" id="PTHR11953:SF1">
    <property type="entry name" value="EXOSOME COMPLEX COMPONENT RRP46"/>
    <property type="match status" value="1"/>
</dbReference>
<dbReference type="PANTHER" id="PTHR11953">
    <property type="entry name" value="EXOSOME COMPLEX COMPONENT"/>
    <property type="match status" value="1"/>
</dbReference>
<dbReference type="SUPFAM" id="SSF54211">
    <property type="entry name" value="Ribosomal protein S5 domain 2-like"/>
    <property type="match status" value="1"/>
</dbReference>
<dbReference type="Gene3D" id="3.30.230.70">
    <property type="entry name" value="GHMP Kinase, N-terminal domain"/>
    <property type="match status" value="1"/>
</dbReference>
<dbReference type="InterPro" id="IPR020568">
    <property type="entry name" value="Ribosomal_Su5_D2-typ_SF"/>
</dbReference>
<dbReference type="GO" id="GO:0016075">
    <property type="term" value="P:rRNA catabolic process"/>
    <property type="evidence" value="ECO:0007669"/>
    <property type="project" value="TreeGrafter"/>
</dbReference>
<dbReference type="SUPFAM" id="SSF55666">
    <property type="entry name" value="Ribonuclease PH domain 2-like"/>
    <property type="match status" value="1"/>
</dbReference>
<dbReference type="GO" id="GO:0071051">
    <property type="term" value="P:poly(A)-dependent snoRNA 3'-end processing"/>
    <property type="evidence" value="ECO:0007669"/>
    <property type="project" value="TreeGrafter"/>
</dbReference>
<evidence type="ECO:0000256" key="2">
    <source>
        <dbReference type="ARBA" id="ARBA00006678"/>
    </source>
</evidence>
<evidence type="ECO:0000256" key="5">
    <source>
        <dbReference type="ARBA" id="ARBA00023242"/>
    </source>
</evidence>
<dbReference type="InterPro" id="IPR027408">
    <property type="entry name" value="PNPase/RNase_PH_dom_sf"/>
</dbReference>
<dbReference type="InterPro" id="IPR001247">
    <property type="entry name" value="ExoRNase_PH_dom1"/>
</dbReference>
<comment type="subcellular location">
    <subcellularLocation>
        <location evidence="1">Nucleus</location>
    </subcellularLocation>
</comment>
<comment type="similarity">
    <text evidence="2">Belongs to the RNase PH family.</text>
</comment>
<dbReference type="GO" id="GO:0006364">
    <property type="term" value="P:rRNA processing"/>
    <property type="evidence" value="ECO:0007669"/>
    <property type="project" value="UniProtKB-KW"/>
</dbReference>
<dbReference type="GO" id="GO:0034475">
    <property type="term" value="P:U4 snRNA 3'-end processing"/>
    <property type="evidence" value="ECO:0007669"/>
    <property type="project" value="TreeGrafter"/>
</dbReference>
<comment type="caution">
    <text evidence="7">The sequence shown here is derived from an EMBL/GenBank/DDBJ whole genome shotgun (WGS) entry which is preliminary data.</text>
</comment>
<accession>A0A8J2VU20</accession>
<dbReference type="InterPro" id="IPR050080">
    <property type="entry name" value="RNase_PH"/>
</dbReference>
<keyword evidence="4" id="KW-0271">Exosome</keyword>
<dbReference type="EMBL" id="CAKASE010000054">
    <property type="protein sequence ID" value="CAG9565716.1"/>
    <property type="molecule type" value="Genomic_DNA"/>
</dbReference>
<dbReference type="Pfam" id="PF01138">
    <property type="entry name" value="RNase_PH"/>
    <property type="match status" value="1"/>
</dbReference>
<organism evidence="7 8">
    <name type="scientific">Danaus chrysippus</name>
    <name type="common">African queen</name>
    <dbReference type="NCBI Taxonomy" id="151541"/>
    <lineage>
        <taxon>Eukaryota</taxon>
        <taxon>Metazoa</taxon>
        <taxon>Ecdysozoa</taxon>
        <taxon>Arthropoda</taxon>
        <taxon>Hexapoda</taxon>
        <taxon>Insecta</taxon>
        <taxon>Pterygota</taxon>
        <taxon>Neoptera</taxon>
        <taxon>Endopterygota</taxon>
        <taxon>Lepidoptera</taxon>
        <taxon>Glossata</taxon>
        <taxon>Ditrysia</taxon>
        <taxon>Papilionoidea</taxon>
        <taxon>Nymphalidae</taxon>
        <taxon>Danainae</taxon>
        <taxon>Danaini</taxon>
        <taxon>Danaina</taxon>
        <taxon>Danaus</taxon>
        <taxon>Anosia</taxon>
    </lineage>
</organism>
<dbReference type="GO" id="GO:0005730">
    <property type="term" value="C:nucleolus"/>
    <property type="evidence" value="ECO:0007669"/>
    <property type="project" value="TreeGrafter"/>
</dbReference>
<dbReference type="GO" id="GO:0003723">
    <property type="term" value="F:RNA binding"/>
    <property type="evidence" value="ECO:0007669"/>
    <property type="project" value="TreeGrafter"/>
</dbReference>
<dbReference type="Proteomes" id="UP000789524">
    <property type="component" value="Unassembled WGS sequence"/>
</dbReference>
<evidence type="ECO:0000259" key="6">
    <source>
        <dbReference type="Pfam" id="PF01138"/>
    </source>
</evidence>
<evidence type="ECO:0000313" key="7">
    <source>
        <dbReference type="EMBL" id="CAG9565716.1"/>
    </source>
</evidence>
<protein>
    <submittedName>
        <fullName evidence="7">(African queen) hypothetical protein</fullName>
    </submittedName>
</protein>